<feature type="chain" id="PRO_5041226514" description="Ig-like domain-containing protein" evidence="1">
    <location>
        <begin position="23"/>
        <end position="409"/>
    </location>
</feature>
<keyword evidence="3" id="KW-1185">Reference proteome</keyword>
<gene>
    <name evidence="2" type="ORF">B0T16DRAFT_460732</name>
</gene>
<accession>A0AA39XUN7</accession>
<dbReference type="AlphaFoldDB" id="A0AA39XUN7"/>
<dbReference type="EMBL" id="JAULSV010000006">
    <property type="protein sequence ID" value="KAK0640559.1"/>
    <property type="molecule type" value="Genomic_DNA"/>
</dbReference>
<evidence type="ECO:0000256" key="1">
    <source>
        <dbReference type="SAM" id="SignalP"/>
    </source>
</evidence>
<organism evidence="2 3">
    <name type="scientific">Cercophora newfieldiana</name>
    <dbReference type="NCBI Taxonomy" id="92897"/>
    <lineage>
        <taxon>Eukaryota</taxon>
        <taxon>Fungi</taxon>
        <taxon>Dikarya</taxon>
        <taxon>Ascomycota</taxon>
        <taxon>Pezizomycotina</taxon>
        <taxon>Sordariomycetes</taxon>
        <taxon>Sordariomycetidae</taxon>
        <taxon>Sordariales</taxon>
        <taxon>Lasiosphaeriaceae</taxon>
        <taxon>Cercophora</taxon>
    </lineage>
</organism>
<sequence length="409" mass="42898">MRLPLLLSLATLFQGRPGVVLAVPVEGQEQLEQDETCQCLPVDYADSGSYLISGDTEGMFSYASRFTGNCGGQDASVLSVIRGPDGRDYECSAVSPGTPGSIRVSECNLAYSEMQSGDWKILITLPSNTTISRTFTLSVSAPLTVVTTVTPTVSVVTISTPSAITVFSTIWQTSTITLPTPLITGGCTPANTQRTTFWAPATTIIEAELVVEVIVDGKVTSFTTTTTTLTPSCRYPATTLQSTVRSTSATTAPAVRTTTGTGARTTVTVTQGGTARVTTPAPSPTPVAQGSGGYTFTMSGSTCIINFASVFGVAGGGPPPWIISQWRGGPPPLLTAGAYSSGMWTCRAATATRPRREVGLSALPPGMGNIRAWTSTYTQTTYTETVMSTRFLDPQTTTQRVVETSVQTV</sequence>
<evidence type="ECO:0008006" key="4">
    <source>
        <dbReference type="Google" id="ProtNLM"/>
    </source>
</evidence>
<evidence type="ECO:0000313" key="2">
    <source>
        <dbReference type="EMBL" id="KAK0640559.1"/>
    </source>
</evidence>
<name>A0AA39XUN7_9PEZI</name>
<protein>
    <recommendedName>
        <fullName evidence="4">Ig-like domain-containing protein</fullName>
    </recommendedName>
</protein>
<dbReference type="Proteomes" id="UP001174936">
    <property type="component" value="Unassembled WGS sequence"/>
</dbReference>
<evidence type="ECO:0000313" key="3">
    <source>
        <dbReference type="Proteomes" id="UP001174936"/>
    </source>
</evidence>
<keyword evidence="1" id="KW-0732">Signal</keyword>
<feature type="signal peptide" evidence="1">
    <location>
        <begin position="1"/>
        <end position="22"/>
    </location>
</feature>
<proteinExistence type="predicted"/>
<reference evidence="2" key="1">
    <citation type="submission" date="2023-06" db="EMBL/GenBank/DDBJ databases">
        <title>Genome-scale phylogeny and comparative genomics of the fungal order Sordariales.</title>
        <authorList>
            <consortium name="Lawrence Berkeley National Laboratory"/>
            <person name="Hensen N."/>
            <person name="Bonometti L."/>
            <person name="Westerberg I."/>
            <person name="Brannstrom I.O."/>
            <person name="Guillou S."/>
            <person name="Cros-Aarteil S."/>
            <person name="Calhoun S."/>
            <person name="Haridas S."/>
            <person name="Kuo A."/>
            <person name="Mondo S."/>
            <person name="Pangilinan J."/>
            <person name="Riley R."/>
            <person name="Labutti K."/>
            <person name="Andreopoulos B."/>
            <person name="Lipzen A."/>
            <person name="Chen C."/>
            <person name="Yanf M."/>
            <person name="Daum C."/>
            <person name="Ng V."/>
            <person name="Clum A."/>
            <person name="Steindorff A."/>
            <person name="Ohm R."/>
            <person name="Martin F."/>
            <person name="Silar P."/>
            <person name="Natvig D."/>
            <person name="Lalanne C."/>
            <person name="Gautier V."/>
            <person name="Ament-Velasquez S.L."/>
            <person name="Kruys A."/>
            <person name="Hutchinson M.I."/>
            <person name="Powell A.J."/>
            <person name="Barry K."/>
            <person name="Miller A.N."/>
            <person name="Grigoriev I.V."/>
            <person name="Debuchy R."/>
            <person name="Gladieux P."/>
            <person name="Thoren M.H."/>
            <person name="Johannesson H."/>
        </authorList>
    </citation>
    <scope>NUCLEOTIDE SEQUENCE</scope>
    <source>
        <strain evidence="2">SMH2532-1</strain>
    </source>
</reference>
<comment type="caution">
    <text evidence="2">The sequence shown here is derived from an EMBL/GenBank/DDBJ whole genome shotgun (WGS) entry which is preliminary data.</text>
</comment>